<evidence type="ECO:0000256" key="1">
    <source>
        <dbReference type="SAM" id="MobiDB-lite"/>
    </source>
</evidence>
<gene>
    <name evidence="2" type="ORF">BG015_004017</name>
</gene>
<accession>A0A9P5V1T1</accession>
<dbReference type="Proteomes" id="UP000748756">
    <property type="component" value="Unassembled WGS sequence"/>
</dbReference>
<comment type="caution">
    <text evidence="2">The sequence shown here is derived from an EMBL/GenBank/DDBJ whole genome shotgun (WGS) entry which is preliminary data.</text>
</comment>
<dbReference type="EMBL" id="JAAAUQ010001946">
    <property type="protein sequence ID" value="KAF9130351.1"/>
    <property type="molecule type" value="Genomic_DNA"/>
</dbReference>
<feature type="compositionally biased region" description="Acidic residues" evidence="1">
    <location>
        <begin position="1"/>
        <end position="14"/>
    </location>
</feature>
<organism evidence="2 3">
    <name type="scientific">Linnemannia schmuckeri</name>
    <dbReference type="NCBI Taxonomy" id="64567"/>
    <lineage>
        <taxon>Eukaryota</taxon>
        <taxon>Fungi</taxon>
        <taxon>Fungi incertae sedis</taxon>
        <taxon>Mucoromycota</taxon>
        <taxon>Mortierellomycotina</taxon>
        <taxon>Mortierellomycetes</taxon>
        <taxon>Mortierellales</taxon>
        <taxon>Mortierellaceae</taxon>
        <taxon>Linnemannia</taxon>
    </lineage>
</organism>
<feature type="compositionally biased region" description="Polar residues" evidence="1">
    <location>
        <begin position="89"/>
        <end position="99"/>
    </location>
</feature>
<name>A0A9P5V1T1_9FUNG</name>
<evidence type="ECO:0000313" key="3">
    <source>
        <dbReference type="Proteomes" id="UP000748756"/>
    </source>
</evidence>
<protein>
    <submittedName>
        <fullName evidence="2">Uncharacterized protein</fullName>
    </submittedName>
</protein>
<feature type="region of interest" description="Disordered" evidence="1">
    <location>
        <begin position="1"/>
        <end position="71"/>
    </location>
</feature>
<feature type="region of interest" description="Disordered" evidence="1">
    <location>
        <begin position="89"/>
        <end position="114"/>
    </location>
</feature>
<keyword evidence="3" id="KW-1185">Reference proteome</keyword>
<dbReference type="AlphaFoldDB" id="A0A9P5V1T1"/>
<dbReference type="OrthoDB" id="2441416at2759"/>
<sequence>MPGDDSESSMDEEGTPLSMTDTPLTMPVPIPERGSRDRRASSFRPTVGSKFGHDEEFNGDESKKAGSVPASTTAMETDLDELYHHTPTASATTFNNSSHQQQQRQQQVSGVASSFDNQQHQISLDCDRILQAIERVVTMVEMVQWAVDQYGYMLYGIRPKFQKLLELDLKIVYGSRLESLILPRTPPPSSTGVGIGVKEDGRAAASSLGITVWDLYRWEGDSESMAPLLTP</sequence>
<reference evidence="2" key="1">
    <citation type="journal article" date="2020" name="Fungal Divers.">
        <title>Resolving the Mortierellaceae phylogeny through synthesis of multi-gene phylogenetics and phylogenomics.</title>
        <authorList>
            <person name="Vandepol N."/>
            <person name="Liber J."/>
            <person name="Desiro A."/>
            <person name="Na H."/>
            <person name="Kennedy M."/>
            <person name="Barry K."/>
            <person name="Grigoriev I.V."/>
            <person name="Miller A.N."/>
            <person name="O'Donnell K."/>
            <person name="Stajich J.E."/>
            <person name="Bonito G."/>
        </authorList>
    </citation>
    <scope>NUCLEOTIDE SEQUENCE</scope>
    <source>
        <strain evidence="2">NRRL 6426</strain>
    </source>
</reference>
<evidence type="ECO:0000313" key="2">
    <source>
        <dbReference type="EMBL" id="KAF9130351.1"/>
    </source>
</evidence>
<proteinExistence type="predicted"/>
<feature type="compositionally biased region" description="Basic and acidic residues" evidence="1">
    <location>
        <begin position="51"/>
        <end position="64"/>
    </location>
</feature>
<feature type="non-terminal residue" evidence="2">
    <location>
        <position position="231"/>
    </location>
</feature>